<dbReference type="CDD" id="cd00082">
    <property type="entry name" value="HisKA"/>
    <property type="match status" value="1"/>
</dbReference>
<feature type="domain" description="Histidine kinase" evidence="13">
    <location>
        <begin position="374"/>
        <end position="581"/>
    </location>
</feature>
<dbReference type="RefSeq" id="WP_059153100.1">
    <property type="nucleotide sequence ID" value="NZ_KQ130457.1"/>
</dbReference>
<sequence>MALPRPWIRALCVAALLALGGAIVWGSGVIAARSERSRLEQNALNAAALREAYLESEIERFRLLPVTLADDSDIVAGLAGSQPALQQVARKLATLARTTRAAQIYLLDAGGTTLASSNAAAPRSFVGQNYAFRNYFRTAAVHGVGTQFALGTVSERAGLYLAHRTRGDGYVVVKLEFERIEREWARLGEITFVTGREGIVLITSRPQWRFTTTRPLSPAAKRRFRAELQSGEGSLRPIPIVGADTGIVRVDGNPRARLLWTSEPIEGWGWRLNLLTSTDSVDRAVRTARISTGLALMVLAALAWIARDRAQRRAERTALAAARTSELEALVAERTGELRREMEERAAGEARADTLREGLRQANRLASLGQITAGIAHETAQPVAAIRTYAANSRQLIARGDVDSVVQNLSTIERLTERIGRVTSELRGFSRKATGAVSAIALREPVEGSLLILRSRMDGVRLTIADMPEDLRVMADAVRLEQVLVNLLQNALDALAGTPAPSIALDAHVRDDRVVLQVQDNGPGIAPEMRERLFTPFATSRPAGLGLGLVIASDIMADLGGALRLVPSKNGALFEVELRRP</sequence>
<dbReference type="InterPro" id="IPR036097">
    <property type="entry name" value="HisK_dim/P_sf"/>
</dbReference>
<evidence type="ECO:0000259" key="13">
    <source>
        <dbReference type="PROSITE" id="PS50109"/>
    </source>
</evidence>
<evidence type="ECO:0000256" key="11">
    <source>
        <dbReference type="ARBA" id="ARBA00022989"/>
    </source>
</evidence>
<dbReference type="SUPFAM" id="SSF47384">
    <property type="entry name" value="Homodimeric domain of signal transducing histidine kinase"/>
    <property type="match status" value="1"/>
</dbReference>
<comment type="catalytic activity">
    <reaction evidence="1">
        <text>ATP + protein L-histidine = ADP + protein N-phospho-L-histidine.</text>
        <dbReference type="EC" id="2.7.13.3"/>
    </reaction>
</comment>
<dbReference type="AlphaFoldDB" id="A0A0J7XJW1"/>
<dbReference type="EC" id="2.7.13.3" evidence="3"/>
<keyword evidence="11" id="KW-1133">Transmembrane helix</keyword>
<keyword evidence="5" id="KW-0597">Phosphoprotein</keyword>
<protein>
    <recommendedName>
        <fullName evidence="3">histidine kinase</fullName>
        <ecNumber evidence="3">2.7.13.3</ecNumber>
    </recommendedName>
</protein>
<dbReference type="GO" id="GO:0000155">
    <property type="term" value="F:phosphorelay sensor kinase activity"/>
    <property type="evidence" value="ECO:0007669"/>
    <property type="project" value="InterPro"/>
</dbReference>
<dbReference type="GO" id="GO:0005886">
    <property type="term" value="C:plasma membrane"/>
    <property type="evidence" value="ECO:0007669"/>
    <property type="project" value="UniProtKB-SubCell"/>
</dbReference>
<dbReference type="SUPFAM" id="SSF103190">
    <property type="entry name" value="Sensory domain-like"/>
    <property type="match status" value="1"/>
</dbReference>
<dbReference type="Gene3D" id="3.30.565.10">
    <property type="entry name" value="Histidine kinase-like ATPase, C-terminal domain"/>
    <property type="match status" value="1"/>
</dbReference>
<dbReference type="PRINTS" id="PR00344">
    <property type="entry name" value="BCTRLSENSOR"/>
</dbReference>
<dbReference type="InterPro" id="IPR003594">
    <property type="entry name" value="HATPase_dom"/>
</dbReference>
<proteinExistence type="predicted"/>
<dbReference type="SMART" id="SM00387">
    <property type="entry name" value="HATPase_c"/>
    <property type="match status" value="1"/>
</dbReference>
<dbReference type="Gene3D" id="3.30.450.20">
    <property type="entry name" value="PAS domain"/>
    <property type="match status" value="2"/>
</dbReference>
<dbReference type="PROSITE" id="PS50109">
    <property type="entry name" value="HIS_KIN"/>
    <property type="match status" value="1"/>
</dbReference>
<dbReference type="InterPro" id="IPR005467">
    <property type="entry name" value="His_kinase_dom"/>
</dbReference>
<evidence type="ECO:0000256" key="6">
    <source>
        <dbReference type="ARBA" id="ARBA00022679"/>
    </source>
</evidence>
<dbReference type="InterPro" id="IPR004358">
    <property type="entry name" value="Sig_transdc_His_kin-like_C"/>
</dbReference>
<comment type="subcellular location">
    <subcellularLocation>
        <location evidence="2">Cell membrane</location>
        <topology evidence="2">Multi-pass membrane protein</topology>
    </subcellularLocation>
</comment>
<dbReference type="SMART" id="SM00388">
    <property type="entry name" value="HisKA"/>
    <property type="match status" value="1"/>
</dbReference>
<name>A0A0J7XJW1_9SPHN</name>
<keyword evidence="11" id="KW-0472">Membrane</keyword>
<evidence type="ECO:0000313" key="14">
    <source>
        <dbReference type="EMBL" id="KMS51939.1"/>
    </source>
</evidence>
<evidence type="ECO:0000256" key="12">
    <source>
        <dbReference type="ARBA" id="ARBA00023012"/>
    </source>
</evidence>
<dbReference type="Proteomes" id="UP000052268">
    <property type="component" value="Unassembled WGS sequence"/>
</dbReference>
<keyword evidence="6" id="KW-0808">Transferase</keyword>
<evidence type="ECO:0000256" key="10">
    <source>
        <dbReference type="ARBA" id="ARBA00022840"/>
    </source>
</evidence>
<dbReference type="PANTHER" id="PTHR43065">
    <property type="entry name" value="SENSOR HISTIDINE KINASE"/>
    <property type="match status" value="1"/>
</dbReference>
<keyword evidence="7" id="KW-0812">Transmembrane</keyword>
<keyword evidence="12" id="KW-0902">Two-component regulatory system</keyword>
<evidence type="ECO:0000256" key="4">
    <source>
        <dbReference type="ARBA" id="ARBA00022475"/>
    </source>
</evidence>
<dbReference type="PANTHER" id="PTHR43065:SF46">
    <property type="entry name" value="C4-DICARBOXYLATE TRANSPORT SENSOR PROTEIN DCTB"/>
    <property type="match status" value="1"/>
</dbReference>
<evidence type="ECO:0000256" key="2">
    <source>
        <dbReference type="ARBA" id="ARBA00004651"/>
    </source>
</evidence>
<keyword evidence="15" id="KW-1185">Reference proteome</keyword>
<dbReference type="SUPFAM" id="SSF55874">
    <property type="entry name" value="ATPase domain of HSP90 chaperone/DNA topoisomerase II/histidine kinase"/>
    <property type="match status" value="1"/>
</dbReference>
<reference evidence="14 15" key="1">
    <citation type="journal article" date="2015" name="G3 (Bethesda)">
        <title>Insights into Ongoing Evolution of the Hexachlorocyclohexane Catabolic Pathway from Comparative Genomics of Ten Sphingomonadaceae Strains.</title>
        <authorList>
            <person name="Pearce S.L."/>
            <person name="Oakeshott J.G."/>
            <person name="Pandey G."/>
        </authorList>
    </citation>
    <scope>NUCLEOTIDE SEQUENCE [LARGE SCALE GENOMIC DNA]</scope>
    <source>
        <strain evidence="14 15">LL02</strain>
    </source>
</reference>
<dbReference type="PIRSF" id="PIRSF036431">
    <property type="entry name" value="STHK_DctB"/>
    <property type="match status" value="1"/>
</dbReference>
<dbReference type="Gene3D" id="1.10.287.130">
    <property type="match status" value="1"/>
</dbReference>
<accession>A0A0J7XJW1</accession>
<keyword evidence="9" id="KW-0418">Kinase</keyword>
<dbReference type="InterPro" id="IPR017055">
    <property type="entry name" value="Sig_transdc_His_kinase_DctB"/>
</dbReference>
<dbReference type="GO" id="GO:0005524">
    <property type="term" value="F:ATP binding"/>
    <property type="evidence" value="ECO:0007669"/>
    <property type="project" value="UniProtKB-KW"/>
</dbReference>
<dbReference type="EMBL" id="JACU01000010">
    <property type="protein sequence ID" value="KMS51939.1"/>
    <property type="molecule type" value="Genomic_DNA"/>
</dbReference>
<evidence type="ECO:0000256" key="7">
    <source>
        <dbReference type="ARBA" id="ARBA00022692"/>
    </source>
</evidence>
<evidence type="ECO:0000256" key="1">
    <source>
        <dbReference type="ARBA" id="ARBA00000085"/>
    </source>
</evidence>
<evidence type="ECO:0000256" key="5">
    <source>
        <dbReference type="ARBA" id="ARBA00022553"/>
    </source>
</evidence>
<evidence type="ECO:0000256" key="8">
    <source>
        <dbReference type="ARBA" id="ARBA00022741"/>
    </source>
</evidence>
<dbReference type="OrthoDB" id="7568856at2"/>
<dbReference type="InterPro" id="IPR036890">
    <property type="entry name" value="HATPase_C_sf"/>
</dbReference>
<dbReference type="Gene3D" id="6.10.250.3020">
    <property type="match status" value="1"/>
</dbReference>
<dbReference type="PATRIC" id="fig|1114963.3.peg.4123"/>
<keyword evidence="10" id="KW-0067">ATP-binding</keyword>
<keyword evidence="8" id="KW-0547">Nucleotide-binding</keyword>
<gene>
    <name evidence="14" type="ORF">V474_02520</name>
</gene>
<dbReference type="InterPro" id="IPR029151">
    <property type="entry name" value="Sensor-like_sf"/>
</dbReference>
<evidence type="ECO:0000313" key="15">
    <source>
        <dbReference type="Proteomes" id="UP000052268"/>
    </source>
</evidence>
<dbReference type="InterPro" id="IPR003661">
    <property type="entry name" value="HisK_dim/P_dom"/>
</dbReference>
<keyword evidence="4" id="KW-1003">Cell membrane</keyword>
<organism evidence="14 15">
    <name type="scientific">Novosphingobium barchaimii LL02</name>
    <dbReference type="NCBI Taxonomy" id="1114963"/>
    <lineage>
        <taxon>Bacteria</taxon>
        <taxon>Pseudomonadati</taxon>
        <taxon>Pseudomonadota</taxon>
        <taxon>Alphaproteobacteria</taxon>
        <taxon>Sphingomonadales</taxon>
        <taxon>Sphingomonadaceae</taxon>
        <taxon>Novosphingobium</taxon>
    </lineage>
</organism>
<evidence type="ECO:0000256" key="9">
    <source>
        <dbReference type="ARBA" id="ARBA00022777"/>
    </source>
</evidence>
<evidence type="ECO:0000256" key="3">
    <source>
        <dbReference type="ARBA" id="ARBA00012438"/>
    </source>
</evidence>
<comment type="caution">
    <text evidence="14">The sequence shown here is derived from an EMBL/GenBank/DDBJ whole genome shotgun (WGS) entry which is preliminary data.</text>
</comment>
<dbReference type="Pfam" id="PF02518">
    <property type="entry name" value="HATPase_c"/>
    <property type="match status" value="1"/>
</dbReference>